<reference evidence="2 3" key="1">
    <citation type="submission" date="2024-06" db="EMBL/GenBank/DDBJ databases">
        <title>Genomic Encyclopedia of Type Strains, Phase IV (KMG-IV): sequencing the most valuable type-strain genomes for metagenomic binning, comparative biology and taxonomic classification.</title>
        <authorList>
            <person name="Goeker M."/>
        </authorList>
    </citation>
    <scope>NUCLEOTIDE SEQUENCE [LARGE SCALE GENOMIC DNA]</scope>
    <source>
        <strain evidence="2 3">DSM 28102</strain>
    </source>
</reference>
<keyword evidence="3" id="KW-1185">Reference proteome</keyword>
<dbReference type="RefSeq" id="WP_354435039.1">
    <property type="nucleotide sequence ID" value="NZ_JBEPLY010000012.1"/>
</dbReference>
<proteinExistence type="predicted"/>
<feature type="signal peptide" evidence="1">
    <location>
        <begin position="1"/>
        <end position="21"/>
    </location>
</feature>
<keyword evidence="1" id="KW-0732">Signal</keyword>
<evidence type="ECO:0000313" key="2">
    <source>
        <dbReference type="EMBL" id="MET3601210.1"/>
    </source>
</evidence>
<sequence length="86" mass="9059">MKKLIALSLATLMVGAGAAFAGEPLNPAMYGPKITAADRDIAQLAQPGDIFSTSVHNGANWHAVKTFKVRPDGSPELISFSYDNNA</sequence>
<name>A0ABV2IE67_9HYPH</name>
<evidence type="ECO:0008006" key="4">
    <source>
        <dbReference type="Google" id="ProtNLM"/>
    </source>
</evidence>
<dbReference type="EMBL" id="JBEPLY010000012">
    <property type="protein sequence ID" value="MET3601210.1"/>
    <property type="molecule type" value="Genomic_DNA"/>
</dbReference>
<organism evidence="2 3">
    <name type="scientific">Martelella mangrovi</name>
    <dbReference type="NCBI Taxonomy" id="1397477"/>
    <lineage>
        <taxon>Bacteria</taxon>
        <taxon>Pseudomonadati</taxon>
        <taxon>Pseudomonadota</taxon>
        <taxon>Alphaproteobacteria</taxon>
        <taxon>Hyphomicrobiales</taxon>
        <taxon>Aurantimonadaceae</taxon>
        <taxon>Martelella</taxon>
    </lineage>
</organism>
<gene>
    <name evidence="2" type="ORF">ABID12_003166</name>
</gene>
<protein>
    <recommendedName>
        <fullName evidence="4">PepSY domain-containing protein</fullName>
    </recommendedName>
</protein>
<feature type="chain" id="PRO_5046318166" description="PepSY domain-containing protein" evidence="1">
    <location>
        <begin position="22"/>
        <end position="86"/>
    </location>
</feature>
<evidence type="ECO:0000313" key="3">
    <source>
        <dbReference type="Proteomes" id="UP001549164"/>
    </source>
</evidence>
<accession>A0ABV2IE67</accession>
<evidence type="ECO:0000256" key="1">
    <source>
        <dbReference type="SAM" id="SignalP"/>
    </source>
</evidence>
<dbReference type="Proteomes" id="UP001549164">
    <property type="component" value="Unassembled WGS sequence"/>
</dbReference>
<comment type="caution">
    <text evidence="2">The sequence shown here is derived from an EMBL/GenBank/DDBJ whole genome shotgun (WGS) entry which is preliminary data.</text>
</comment>